<dbReference type="Proteomes" id="UP001556692">
    <property type="component" value="Unassembled WGS sequence"/>
</dbReference>
<reference evidence="1 2" key="1">
    <citation type="submission" date="2024-05" db="EMBL/GenBank/DDBJ databases">
        <authorList>
            <person name="Jiang F."/>
        </authorList>
    </citation>
    <scope>NUCLEOTIDE SEQUENCE [LARGE SCALE GENOMIC DNA]</scope>
    <source>
        <strain evidence="1 2">LZ166</strain>
    </source>
</reference>
<keyword evidence="2" id="KW-1185">Reference proteome</keyword>
<protein>
    <submittedName>
        <fullName evidence="1">Uncharacterized protein</fullName>
    </submittedName>
</protein>
<proteinExistence type="predicted"/>
<evidence type="ECO:0000313" key="1">
    <source>
        <dbReference type="EMBL" id="MEX0409783.1"/>
    </source>
</evidence>
<organism evidence="1 2">
    <name type="scientific">Aquibium pacificus</name>
    <dbReference type="NCBI Taxonomy" id="3153579"/>
    <lineage>
        <taxon>Bacteria</taxon>
        <taxon>Pseudomonadati</taxon>
        <taxon>Pseudomonadota</taxon>
        <taxon>Alphaproteobacteria</taxon>
        <taxon>Hyphomicrobiales</taxon>
        <taxon>Phyllobacteriaceae</taxon>
        <taxon>Aquibium</taxon>
    </lineage>
</organism>
<evidence type="ECO:0000313" key="2">
    <source>
        <dbReference type="Proteomes" id="UP001556692"/>
    </source>
</evidence>
<sequence>MSFDRDETPTPVQLGGLILPANVVRWLHERADYEVCSFDEAAARSIVDWFNEATYPARVEDSLQHAPTA</sequence>
<dbReference type="EMBL" id="JBDPGJ010000015">
    <property type="protein sequence ID" value="MEX0409783.1"/>
    <property type="molecule type" value="Genomic_DNA"/>
</dbReference>
<name>A0ABV3SSJ9_9HYPH</name>
<gene>
    <name evidence="1" type="ORF">ABGN05_29595</name>
</gene>
<accession>A0ABV3SSJ9</accession>
<comment type="caution">
    <text evidence="1">The sequence shown here is derived from an EMBL/GenBank/DDBJ whole genome shotgun (WGS) entry which is preliminary data.</text>
</comment>
<dbReference type="RefSeq" id="WP_367957650.1">
    <property type="nucleotide sequence ID" value="NZ_JBDPGJ010000015.1"/>
</dbReference>